<dbReference type="AlphaFoldDB" id="D9QRE9"/>
<gene>
    <name evidence="2" type="ordered locus">Acear_1584</name>
</gene>
<dbReference type="Proteomes" id="UP000001661">
    <property type="component" value="Chromosome"/>
</dbReference>
<sequence>MVLNVINDFKKKRLLIIISLVIIALLLITNLIVERIKRRLYGVAEGVTYEGESVEYLFWNEVRNLVREDAEKRRVWSRSADIDAKTGRIIAEKEGKIIDIESTVKRIMEAEAGTAVTAKVYQIDSYPTEEDLKKVTEVIGSYKTSISGSRSRLENIKLAAESINNQLLYSDEVFSFNQVVGPRTEEQGYKEGPVLYNGTAGSGIGGGVCQVSSTLYNAVQEANLQIIERYPHSSPVRYVPEGQDAAVAWNLLDFKFHNQYLFPLIIKGSVHGRTLVIKILGYQQE</sequence>
<keyword evidence="1" id="KW-1133">Transmembrane helix</keyword>
<evidence type="ECO:0000313" key="2">
    <source>
        <dbReference type="EMBL" id="ADL13090.1"/>
    </source>
</evidence>
<dbReference type="HOGENOM" id="CLU_011572_3_2_9"/>
<dbReference type="InterPro" id="IPR007391">
    <property type="entry name" value="Vancomycin_resist_VanW"/>
</dbReference>
<protein>
    <submittedName>
        <fullName evidence="2">VanW family protein</fullName>
    </submittedName>
</protein>
<evidence type="ECO:0000313" key="3">
    <source>
        <dbReference type="Proteomes" id="UP000001661"/>
    </source>
</evidence>
<proteinExistence type="predicted"/>
<dbReference type="eggNOG" id="COG2720">
    <property type="taxonomic scope" value="Bacteria"/>
</dbReference>
<keyword evidence="3" id="KW-1185">Reference proteome</keyword>
<organism evidence="2 3">
    <name type="scientific">Acetohalobium arabaticum (strain ATCC 49924 / DSM 5501 / Z-7288)</name>
    <dbReference type="NCBI Taxonomy" id="574087"/>
    <lineage>
        <taxon>Bacteria</taxon>
        <taxon>Bacillati</taxon>
        <taxon>Bacillota</taxon>
        <taxon>Clostridia</taxon>
        <taxon>Halanaerobiales</taxon>
        <taxon>Halobacteroidaceae</taxon>
        <taxon>Acetohalobium</taxon>
    </lineage>
</organism>
<dbReference type="OrthoDB" id="9797191at2"/>
<dbReference type="EMBL" id="CP002105">
    <property type="protein sequence ID" value="ADL13090.1"/>
    <property type="molecule type" value="Genomic_DNA"/>
</dbReference>
<feature type="transmembrane region" description="Helical" evidence="1">
    <location>
        <begin position="14"/>
        <end position="33"/>
    </location>
</feature>
<accession>D9QRE9</accession>
<dbReference type="Pfam" id="PF04294">
    <property type="entry name" value="VanW"/>
    <property type="match status" value="1"/>
</dbReference>
<reference evidence="2 3" key="1">
    <citation type="journal article" date="2010" name="Stand. Genomic Sci.">
        <title>Complete genome sequence of Acetohalobium arabaticum type strain (Z-7288).</title>
        <authorList>
            <person name="Sikorski J."/>
            <person name="Lapidus A."/>
            <person name="Chertkov O."/>
            <person name="Lucas S."/>
            <person name="Copeland A."/>
            <person name="Glavina Del Rio T."/>
            <person name="Nolan M."/>
            <person name="Tice H."/>
            <person name="Cheng J.F."/>
            <person name="Han C."/>
            <person name="Brambilla E."/>
            <person name="Pitluck S."/>
            <person name="Liolios K."/>
            <person name="Ivanova N."/>
            <person name="Mavromatis K."/>
            <person name="Mikhailova N."/>
            <person name="Pati A."/>
            <person name="Bruce D."/>
            <person name="Detter C."/>
            <person name="Tapia R."/>
            <person name="Goodwin L."/>
            <person name="Chen A."/>
            <person name="Palaniappan K."/>
            <person name="Land M."/>
            <person name="Hauser L."/>
            <person name="Chang Y.J."/>
            <person name="Jeffries C.D."/>
            <person name="Rohde M."/>
            <person name="Goker M."/>
            <person name="Spring S."/>
            <person name="Woyke T."/>
            <person name="Bristow J."/>
            <person name="Eisen J.A."/>
            <person name="Markowitz V."/>
            <person name="Hugenholtz P."/>
            <person name="Kyrpides N.C."/>
            <person name="Klenk H.P."/>
        </authorList>
    </citation>
    <scope>NUCLEOTIDE SEQUENCE [LARGE SCALE GENOMIC DNA]</scope>
    <source>
        <strain evidence="3">ATCC 49924 / DSM 5501 / Z-7288</strain>
    </source>
</reference>
<keyword evidence="1" id="KW-0812">Transmembrane</keyword>
<name>D9QRE9_ACEAZ</name>
<evidence type="ECO:0000256" key="1">
    <source>
        <dbReference type="SAM" id="Phobius"/>
    </source>
</evidence>
<dbReference type="PANTHER" id="PTHR35788:SF1">
    <property type="entry name" value="EXPORTED PROTEIN"/>
    <property type="match status" value="1"/>
</dbReference>
<dbReference type="PANTHER" id="PTHR35788">
    <property type="entry name" value="EXPORTED PROTEIN-RELATED"/>
    <property type="match status" value="1"/>
</dbReference>
<keyword evidence="1" id="KW-0472">Membrane</keyword>
<dbReference type="STRING" id="574087.Acear_1584"/>
<dbReference type="RefSeq" id="WP_013278535.1">
    <property type="nucleotide sequence ID" value="NC_014378.1"/>
</dbReference>
<dbReference type="KEGG" id="aar:Acear_1584"/>
<dbReference type="InterPro" id="IPR052913">
    <property type="entry name" value="Glycopeptide_resist_protein"/>
</dbReference>